<evidence type="ECO:0000256" key="2">
    <source>
        <dbReference type="SAM" id="Phobius"/>
    </source>
</evidence>
<gene>
    <name evidence="3" type="ORF">HNAJ_LOCUS2837</name>
</gene>
<organism evidence="5">
    <name type="scientific">Rodentolepis nana</name>
    <name type="common">Dwarf tapeworm</name>
    <name type="synonym">Hymenolepis nana</name>
    <dbReference type="NCBI Taxonomy" id="102285"/>
    <lineage>
        <taxon>Eukaryota</taxon>
        <taxon>Metazoa</taxon>
        <taxon>Spiralia</taxon>
        <taxon>Lophotrochozoa</taxon>
        <taxon>Platyhelminthes</taxon>
        <taxon>Cestoda</taxon>
        <taxon>Eucestoda</taxon>
        <taxon>Cyclophyllidea</taxon>
        <taxon>Hymenolepididae</taxon>
        <taxon>Rodentolepis</taxon>
    </lineage>
</organism>
<evidence type="ECO:0000256" key="1">
    <source>
        <dbReference type="SAM" id="MobiDB-lite"/>
    </source>
</evidence>
<keyword evidence="2" id="KW-0472">Membrane</keyword>
<dbReference type="Proteomes" id="UP000278807">
    <property type="component" value="Unassembled WGS sequence"/>
</dbReference>
<name>A0A0R3T700_RODNA</name>
<feature type="compositionally biased region" description="Polar residues" evidence="1">
    <location>
        <begin position="493"/>
        <end position="507"/>
    </location>
</feature>
<feature type="transmembrane region" description="Helical" evidence="2">
    <location>
        <begin position="140"/>
        <end position="164"/>
    </location>
</feature>
<feature type="transmembrane region" description="Helical" evidence="2">
    <location>
        <begin position="116"/>
        <end position="133"/>
    </location>
</feature>
<dbReference type="InterPro" id="IPR053291">
    <property type="entry name" value="Ommatidial_diff-associated"/>
</dbReference>
<accession>A0A0R3T700</accession>
<feature type="transmembrane region" description="Helical" evidence="2">
    <location>
        <begin position="176"/>
        <end position="198"/>
    </location>
</feature>
<evidence type="ECO:0000313" key="3">
    <source>
        <dbReference type="EMBL" id="VDN98696.1"/>
    </source>
</evidence>
<reference evidence="3 4" key="2">
    <citation type="submission" date="2018-11" db="EMBL/GenBank/DDBJ databases">
        <authorList>
            <consortium name="Pathogen Informatics"/>
        </authorList>
    </citation>
    <scope>NUCLEOTIDE SEQUENCE [LARGE SCALE GENOMIC DNA]</scope>
</reference>
<dbReference type="AlphaFoldDB" id="A0A0R3T700"/>
<protein>
    <submittedName>
        <fullName evidence="3 5">Uncharacterized protein</fullName>
    </submittedName>
</protein>
<dbReference type="EMBL" id="UZAE01001503">
    <property type="protein sequence ID" value="VDN98696.1"/>
    <property type="molecule type" value="Genomic_DNA"/>
</dbReference>
<keyword evidence="2" id="KW-1133">Transmembrane helix</keyword>
<keyword evidence="2" id="KW-0812">Transmembrane</keyword>
<keyword evidence="4" id="KW-1185">Reference proteome</keyword>
<evidence type="ECO:0000313" key="5">
    <source>
        <dbReference type="WBParaSite" id="HNAJ_0000283801-mRNA-1"/>
    </source>
</evidence>
<proteinExistence type="predicted"/>
<dbReference type="OrthoDB" id="6248473at2759"/>
<dbReference type="WBParaSite" id="HNAJ_0000283801-mRNA-1">
    <property type="protein sequence ID" value="HNAJ_0000283801-mRNA-1"/>
    <property type="gene ID" value="HNAJ_0000283801"/>
</dbReference>
<feature type="transmembrane region" description="Helical" evidence="2">
    <location>
        <begin position="91"/>
        <end position="110"/>
    </location>
</feature>
<feature type="transmembrane region" description="Helical" evidence="2">
    <location>
        <begin position="261"/>
        <end position="287"/>
    </location>
</feature>
<dbReference type="PANTHER" id="PTHR21579">
    <property type="entry name" value="PROTEIN TINCAR"/>
    <property type="match status" value="1"/>
</dbReference>
<reference evidence="5" key="1">
    <citation type="submission" date="2017-02" db="UniProtKB">
        <authorList>
            <consortium name="WormBaseParasite"/>
        </authorList>
    </citation>
    <scope>IDENTIFICATION</scope>
</reference>
<evidence type="ECO:0000313" key="4">
    <source>
        <dbReference type="Proteomes" id="UP000278807"/>
    </source>
</evidence>
<feature type="transmembrane region" description="Helical" evidence="2">
    <location>
        <begin position="293"/>
        <end position="316"/>
    </location>
</feature>
<dbReference type="PANTHER" id="PTHR21579:SF20">
    <property type="entry name" value="PROTEIN TINCAR"/>
    <property type="match status" value="1"/>
</dbReference>
<sequence length="544" mass="61212">MKNTRIRYPDLANKLASSDLFPTRPKGTDLLAVQPPVLGGIGQLPQTRRQEIVVDELKSAILHHSTGVKMAHNEYVSGLNDASQRPPSLEFINCFLSLAFLAIRIATNFWRVWPTFSYLASILLIVTAIYLVVEYAAVSLLVQLTACLTTSSNSSFIYGTLLMVRLPMRLTSWQMVLLSAIGFVVSLSSYVILFHLGVRHFYKAIQKNYYTVANVLRLTKGNSNGAYRLQRPSTAWSEIPSFNEKEGYCDCHRRPLYNRTLIIFGFLSLIANITIRLPCLCDIFLLYWNEKDYLCLTAVVLFVCVHLAWLMIWFGFAMKQKWNFHMPYPGTVPQGMDPSTQSQFLSDPPIQGQLTYSPIPECDEEASLSLRNQTFFSPLQLQNPDVSFQPPISLPSTQMLHNLNSPRYSFRIPISNEIMTNKLCETHQSNGGSETPPIVGRYFLTPTGQKYASIRRFNQWDVEPPNENKQNVLINVSATCPHSQTDRGPRTISGETARSSDTRPQSVVLQPIDDGSALLRVTPIATRENSRSTASSGDHVCSRV</sequence>
<feature type="region of interest" description="Disordered" evidence="1">
    <location>
        <begin position="478"/>
        <end position="507"/>
    </location>
</feature>